<comment type="subcellular location">
    <subcellularLocation>
        <location evidence="1">Endomembrane system</location>
        <topology evidence="1">Multi-pass membrane protein</topology>
    </subcellularLocation>
</comment>
<keyword evidence="6" id="KW-0489">Methyltransferase</keyword>
<dbReference type="EMBL" id="LVHF01000033">
    <property type="protein sequence ID" value="OAN11477.1"/>
    <property type="molecule type" value="Genomic_DNA"/>
</dbReference>
<dbReference type="Pfam" id="PF04191">
    <property type="entry name" value="PEMT"/>
    <property type="match status" value="1"/>
</dbReference>
<feature type="transmembrane region" description="Helical" evidence="5">
    <location>
        <begin position="38"/>
        <end position="58"/>
    </location>
</feature>
<dbReference type="GO" id="GO:0032259">
    <property type="term" value="P:methylation"/>
    <property type="evidence" value="ECO:0007669"/>
    <property type="project" value="UniProtKB-KW"/>
</dbReference>
<dbReference type="GO" id="GO:0008168">
    <property type="term" value="F:methyltransferase activity"/>
    <property type="evidence" value="ECO:0007669"/>
    <property type="project" value="UniProtKB-KW"/>
</dbReference>
<dbReference type="STRING" id="858640.A3K86_21300"/>
<dbReference type="GO" id="GO:0012505">
    <property type="term" value="C:endomembrane system"/>
    <property type="evidence" value="ECO:0007669"/>
    <property type="project" value="UniProtKB-SubCell"/>
</dbReference>
<dbReference type="Proteomes" id="UP000078503">
    <property type="component" value="Unassembled WGS sequence"/>
</dbReference>
<protein>
    <submittedName>
        <fullName evidence="6">Isoprenylcysteine carboxyl methyltransferase</fullName>
    </submittedName>
</protein>
<dbReference type="InterPro" id="IPR007318">
    <property type="entry name" value="Phopholipid_MeTrfase"/>
</dbReference>
<dbReference type="Gene3D" id="1.20.120.1630">
    <property type="match status" value="1"/>
</dbReference>
<accession>A0A178K302</accession>
<sequence length="150" mass="17353">MYLKLPPPLLMLITLAAMYGVGQHWPWWHFSFWGKQGVMLLLCALGAFFGLAGVVSFAKARTTINPHKPTNASTLVTSGIYQYSRNPMYLGLVFFLLAAWLYMSVLSPIVMVILFVLYMNHFQIEPEEEMLNLKFGDDYKQYCQQVRRWC</sequence>
<dbReference type="AlphaFoldDB" id="A0A178K302"/>
<keyword evidence="7" id="KW-1185">Reference proteome</keyword>
<reference evidence="6 7" key="1">
    <citation type="submission" date="2016-03" db="EMBL/GenBank/DDBJ databases">
        <title>Photobacterium proteolyticum sp. nov. a protease producing bacterium isolated from ocean sediments of Laizhou Bay.</title>
        <authorList>
            <person name="Li Y."/>
        </authorList>
    </citation>
    <scope>NUCLEOTIDE SEQUENCE [LARGE SCALE GENOMIC DNA]</scope>
    <source>
        <strain evidence="6 7">R-40508</strain>
    </source>
</reference>
<keyword evidence="2 5" id="KW-0812">Transmembrane</keyword>
<evidence type="ECO:0000256" key="2">
    <source>
        <dbReference type="ARBA" id="ARBA00022692"/>
    </source>
</evidence>
<organism evidence="6 7">
    <name type="scientific">Photobacterium jeanii</name>
    <dbReference type="NCBI Taxonomy" id="858640"/>
    <lineage>
        <taxon>Bacteria</taxon>
        <taxon>Pseudomonadati</taxon>
        <taxon>Pseudomonadota</taxon>
        <taxon>Gammaproteobacteria</taxon>
        <taxon>Vibrionales</taxon>
        <taxon>Vibrionaceae</taxon>
        <taxon>Photobacterium</taxon>
    </lineage>
</organism>
<keyword evidence="6" id="KW-0808">Transferase</keyword>
<keyword evidence="4 5" id="KW-0472">Membrane</keyword>
<evidence type="ECO:0000256" key="5">
    <source>
        <dbReference type="SAM" id="Phobius"/>
    </source>
</evidence>
<comment type="caution">
    <text evidence="6">The sequence shown here is derived from an EMBL/GenBank/DDBJ whole genome shotgun (WGS) entry which is preliminary data.</text>
</comment>
<evidence type="ECO:0000256" key="3">
    <source>
        <dbReference type="ARBA" id="ARBA00022989"/>
    </source>
</evidence>
<evidence type="ECO:0000313" key="6">
    <source>
        <dbReference type="EMBL" id="OAN11477.1"/>
    </source>
</evidence>
<evidence type="ECO:0000313" key="7">
    <source>
        <dbReference type="Proteomes" id="UP000078503"/>
    </source>
</evidence>
<evidence type="ECO:0000256" key="1">
    <source>
        <dbReference type="ARBA" id="ARBA00004127"/>
    </source>
</evidence>
<gene>
    <name evidence="6" type="ORF">A3K86_21300</name>
</gene>
<dbReference type="OrthoDB" id="9811969at2"/>
<keyword evidence="3 5" id="KW-1133">Transmembrane helix</keyword>
<proteinExistence type="predicted"/>
<evidence type="ECO:0000256" key="4">
    <source>
        <dbReference type="ARBA" id="ARBA00023136"/>
    </source>
</evidence>
<dbReference type="RefSeq" id="WP_068336347.1">
    <property type="nucleotide sequence ID" value="NZ_LVHF01000033.1"/>
</dbReference>
<dbReference type="PANTHER" id="PTHR12714">
    <property type="entry name" value="PROTEIN-S ISOPRENYLCYSTEINE O-METHYLTRANSFERASE"/>
    <property type="match status" value="1"/>
</dbReference>
<feature type="transmembrane region" description="Helical" evidence="5">
    <location>
        <begin position="89"/>
        <end position="118"/>
    </location>
</feature>
<dbReference type="PANTHER" id="PTHR12714:SF24">
    <property type="entry name" value="SLR1182 PROTEIN"/>
    <property type="match status" value="1"/>
</dbReference>
<name>A0A178K302_9GAMM</name>